<dbReference type="InterPro" id="IPR016576">
    <property type="entry name" value="Ribosomal_mL63"/>
</dbReference>
<feature type="compositionally biased region" description="Basic and acidic residues" evidence="1">
    <location>
        <begin position="124"/>
        <end position="141"/>
    </location>
</feature>
<dbReference type="PANTHER" id="PTHR18834:SF2">
    <property type="entry name" value="STEROID RECEPTOR RNA ACTIVATOR 1"/>
    <property type="match status" value="1"/>
</dbReference>
<keyword evidence="3" id="KW-0675">Receptor</keyword>
<dbReference type="Pfam" id="PF14978">
    <property type="entry name" value="MRP-63"/>
    <property type="match status" value="1"/>
</dbReference>
<organism evidence="3 4">
    <name type="scientific">Brachionus plicatilis</name>
    <name type="common">Marine rotifer</name>
    <name type="synonym">Brachionus muelleri</name>
    <dbReference type="NCBI Taxonomy" id="10195"/>
    <lineage>
        <taxon>Eukaryota</taxon>
        <taxon>Metazoa</taxon>
        <taxon>Spiralia</taxon>
        <taxon>Gnathifera</taxon>
        <taxon>Rotifera</taxon>
        <taxon>Eurotatoria</taxon>
        <taxon>Monogononta</taxon>
        <taxon>Pseudotrocha</taxon>
        <taxon>Ploima</taxon>
        <taxon>Brachionidae</taxon>
        <taxon>Brachionus</taxon>
    </lineage>
</organism>
<evidence type="ECO:0000259" key="2">
    <source>
        <dbReference type="Pfam" id="PF07304"/>
    </source>
</evidence>
<keyword evidence="4" id="KW-1185">Reference proteome</keyword>
<dbReference type="Pfam" id="PF07304">
    <property type="entry name" value="SRA1"/>
    <property type="match status" value="1"/>
</dbReference>
<dbReference type="AlphaFoldDB" id="A0A3M7T8Z9"/>
<gene>
    <name evidence="3" type="ORF">BpHYR1_029770</name>
</gene>
<dbReference type="GO" id="GO:0005634">
    <property type="term" value="C:nucleus"/>
    <property type="evidence" value="ECO:0007669"/>
    <property type="project" value="TreeGrafter"/>
</dbReference>
<dbReference type="GO" id="GO:0003713">
    <property type="term" value="F:transcription coactivator activity"/>
    <property type="evidence" value="ECO:0007669"/>
    <property type="project" value="InterPro"/>
</dbReference>
<evidence type="ECO:0000256" key="1">
    <source>
        <dbReference type="SAM" id="MobiDB-lite"/>
    </source>
</evidence>
<feature type="region of interest" description="Disordered" evidence="1">
    <location>
        <begin position="120"/>
        <end position="146"/>
    </location>
</feature>
<evidence type="ECO:0000313" key="4">
    <source>
        <dbReference type="Proteomes" id="UP000276133"/>
    </source>
</evidence>
<accession>A0A3M7T8Z9</accession>
<reference evidence="3 4" key="1">
    <citation type="journal article" date="2018" name="Sci. Rep.">
        <title>Genomic signatures of local adaptation to the degree of environmental predictability in rotifers.</title>
        <authorList>
            <person name="Franch-Gras L."/>
            <person name="Hahn C."/>
            <person name="Garcia-Roger E.M."/>
            <person name="Carmona M.J."/>
            <person name="Serra M."/>
            <person name="Gomez A."/>
        </authorList>
    </citation>
    <scope>NUCLEOTIDE SEQUENCE [LARGE SCALE GENOMIC DNA]</scope>
    <source>
        <strain evidence="3">HYR1</strain>
    </source>
</reference>
<name>A0A3M7T8Z9_BRAPC</name>
<sequence length="312" mass="36378">MQLTVALYRLSNHIKFHNVPGNILNGKHRIWPKPNTKQKNFLLRKIDTEINNMKLISRPYESEENSGPAYEKMNQEKAKIEFLKKLEKVRSNKNKLENKLMSDHLDPLRNHRLKFLMSQSTRPGNRERGWNDPPEFLHSKDSTASQNKRTILNQRVAHSFDGKLVEKNPDTLAEPPKLSTPPISQINTKKEEEFSQADAANEIDVENLEKKLNESVQLLKDSGTAIRICDDILKRIKIFISSWPKLNQNVKQRMSSLVKNLENKELKDANELHVRLMMDYPSEVSQWMVGIKKLIFELIELEKRKEPHSTNE</sequence>
<dbReference type="InterPro" id="IPR040243">
    <property type="entry name" value="Steroid_recept_RNA_1"/>
</dbReference>
<dbReference type="STRING" id="10195.A0A3M7T8Z9"/>
<dbReference type="GO" id="GO:0005761">
    <property type="term" value="C:mitochondrial ribosome"/>
    <property type="evidence" value="ECO:0007669"/>
    <property type="project" value="InterPro"/>
</dbReference>
<comment type="caution">
    <text evidence="3">The sequence shown here is derived from an EMBL/GenBank/DDBJ whole genome shotgun (WGS) entry which is preliminary data.</text>
</comment>
<protein>
    <submittedName>
        <fullName evidence="3">Steroid receptor RNA activator 1</fullName>
    </submittedName>
</protein>
<dbReference type="Gene3D" id="1.20.940.10">
    <property type="entry name" value="Functional domain of the splicing factor Prp18"/>
    <property type="match status" value="1"/>
</dbReference>
<dbReference type="EMBL" id="REGN01000091">
    <property type="protein sequence ID" value="RNA44536.1"/>
    <property type="molecule type" value="Genomic_DNA"/>
</dbReference>
<evidence type="ECO:0000313" key="3">
    <source>
        <dbReference type="EMBL" id="RNA44536.1"/>
    </source>
</evidence>
<dbReference type="OrthoDB" id="5982138at2759"/>
<dbReference type="Proteomes" id="UP000276133">
    <property type="component" value="Unassembled WGS sequence"/>
</dbReference>
<dbReference type="InterPro" id="IPR009917">
    <property type="entry name" value="SRA1/Sec31"/>
</dbReference>
<dbReference type="PANTHER" id="PTHR18834">
    <property type="entry name" value="STEROID RECEPTOR RNA ACTIVATOR 1"/>
    <property type="match status" value="1"/>
</dbReference>
<dbReference type="GO" id="GO:0006357">
    <property type="term" value="P:regulation of transcription by RNA polymerase II"/>
    <property type="evidence" value="ECO:0007669"/>
    <property type="project" value="InterPro"/>
</dbReference>
<feature type="domain" description="SRA1/Sec31" evidence="2">
    <location>
        <begin position="168"/>
        <end position="302"/>
    </location>
</feature>
<proteinExistence type="predicted"/>